<name>A0A7W9V098_9ACTN</name>
<evidence type="ECO:0000313" key="1">
    <source>
        <dbReference type="EMBL" id="MBB5937592.1"/>
    </source>
</evidence>
<dbReference type="Gene3D" id="3.40.50.720">
    <property type="entry name" value="NAD(P)-binding Rossmann-like Domain"/>
    <property type="match status" value="1"/>
</dbReference>
<dbReference type="SUPFAM" id="SSF51735">
    <property type="entry name" value="NAD(P)-binding Rossmann-fold domains"/>
    <property type="match status" value="1"/>
</dbReference>
<dbReference type="EMBL" id="JACHJL010000012">
    <property type="protein sequence ID" value="MBB5937592.1"/>
    <property type="molecule type" value="Genomic_DNA"/>
</dbReference>
<dbReference type="AlphaFoldDB" id="A0A7W9V098"/>
<organism evidence="1 2">
    <name type="scientific">Streptomyces zagrosensis</name>
    <dbReference type="NCBI Taxonomy" id="1042984"/>
    <lineage>
        <taxon>Bacteria</taxon>
        <taxon>Bacillati</taxon>
        <taxon>Actinomycetota</taxon>
        <taxon>Actinomycetes</taxon>
        <taxon>Kitasatosporales</taxon>
        <taxon>Streptomycetaceae</taxon>
        <taxon>Streptomyces</taxon>
    </lineage>
</organism>
<reference evidence="1 2" key="1">
    <citation type="submission" date="2020-08" db="EMBL/GenBank/DDBJ databases">
        <title>Genomic Encyclopedia of Type Strains, Phase III (KMG-III): the genomes of soil and plant-associated and newly described type strains.</title>
        <authorList>
            <person name="Whitman W."/>
        </authorList>
    </citation>
    <scope>NUCLEOTIDE SEQUENCE [LARGE SCALE GENOMIC DNA]</scope>
    <source>
        <strain evidence="1 2">CECT 8305</strain>
    </source>
</reference>
<dbReference type="Proteomes" id="UP000588098">
    <property type="component" value="Unassembled WGS sequence"/>
</dbReference>
<protein>
    <submittedName>
        <fullName evidence="1">NAD(P)-dependent dehydrogenase (Short-subunit alcohol dehydrogenase family)</fullName>
    </submittedName>
</protein>
<dbReference type="RefSeq" id="WP_312866988.1">
    <property type="nucleotide sequence ID" value="NZ_JACHJL010000012.1"/>
</dbReference>
<gene>
    <name evidence="1" type="ORF">FHS42_004673</name>
</gene>
<evidence type="ECO:0000313" key="2">
    <source>
        <dbReference type="Proteomes" id="UP000588098"/>
    </source>
</evidence>
<keyword evidence="2" id="KW-1185">Reference proteome</keyword>
<dbReference type="InterPro" id="IPR036291">
    <property type="entry name" value="NAD(P)-bd_dom_sf"/>
</dbReference>
<accession>A0A7W9V098</accession>
<sequence>MPSAMSFAEAAAETAKTAEAAEAGDDAAEFAGKVTIVTGAARGVRKETVALLNARGVHVVAVDLRPDVKALPDEFPGVLAMTGDITHEATAAALKGSLRAARRPPRRSARYRPPSLRSVCLLASLGPRYALSCAAR</sequence>
<proteinExistence type="predicted"/>
<comment type="caution">
    <text evidence="1">The sequence shown here is derived from an EMBL/GenBank/DDBJ whole genome shotgun (WGS) entry which is preliminary data.</text>
</comment>